<gene>
    <name evidence="9" type="ORF">SAMN06264855_1601</name>
</gene>
<evidence type="ECO:0000256" key="5">
    <source>
        <dbReference type="ARBA" id="ARBA00023172"/>
    </source>
</evidence>
<dbReference type="GO" id="GO:0006310">
    <property type="term" value="P:DNA recombination"/>
    <property type="evidence" value="ECO:0007669"/>
    <property type="project" value="UniProtKB-KW"/>
</dbReference>
<organism evidence="9 10">
    <name type="scientific">Halorubrum vacuolatum</name>
    <name type="common">Natronobacterium vacuolatum</name>
    <dbReference type="NCBI Taxonomy" id="63740"/>
    <lineage>
        <taxon>Archaea</taxon>
        <taxon>Methanobacteriati</taxon>
        <taxon>Methanobacteriota</taxon>
        <taxon>Stenosarchaea group</taxon>
        <taxon>Halobacteria</taxon>
        <taxon>Halobacteriales</taxon>
        <taxon>Haloferacaceae</taxon>
        <taxon>Halorubrum</taxon>
    </lineage>
</organism>
<sequence>MALLDIPHPAVTINIQSPITSYEHSQMLETTRTYRARIVNHQQVSDDFDQCGFAASKLWNVARYYTQGRWDEDGEIPDDGELKSELKEHERYSDLHSQSSQRVLEELAESFTSWYKARQHGDENANPPGYRKHGDEHPRSTVTWKQKGIKHDSKHSQLRLSKGFNLKTHRSDFILCEYETRPDATVENIQQVRAVWNGDRWELHLVCKVEIPVEDAPGDNTAGIDLGITNYLAIAYDDGDAELYPGNSLKQDKHYFTRDEYDTEGENGPSRRGLRARQKLSRRRDHFLHALAKHVVEQCIDHEVGRVAIGELSRIREEENGDSRSWGKRGNKKLHGWEFDRFSCLLEYKAEEHGILVDRVSERDTSKTCSCCGRKRDSNRVERGLYVCESCGATMNADVNGAVNIRRKITQNPPTEDMSNGRLARPVAYLFNQTSGLFHPREQVGCES</sequence>
<dbReference type="AlphaFoldDB" id="A0A238YKW6"/>
<proteinExistence type="inferred from homology"/>
<comment type="similarity">
    <text evidence="2">In the N-terminal section; belongs to the transposase 2 family.</text>
</comment>
<dbReference type="NCBIfam" id="TIGR01766">
    <property type="entry name" value="IS200/IS605 family accessory protein TnpB-like domain"/>
    <property type="match status" value="1"/>
</dbReference>
<keyword evidence="3" id="KW-0815">Transposition</keyword>
<feature type="domain" description="Cas12f1-like TNB" evidence="8">
    <location>
        <begin position="339"/>
        <end position="405"/>
    </location>
</feature>
<protein>
    <submittedName>
        <fullName evidence="9">Putative transposase</fullName>
    </submittedName>
</protein>
<keyword evidence="4" id="KW-0238">DNA-binding</keyword>
<evidence type="ECO:0000256" key="3">
    <source>
        <dbReference type="ARBA" id="ARBA00022578"/>
    </source>
</evidence>
<reference evidence="9 10" key="1">
    <citation type="submission" date="2017-06" db="EMBL/GenBank/DDBJ databases">
        <authorList>
            <person name="Kim H.J."/>
            <person name="Triplett B.A."/>
        </authorList>
    </citation>
    <scope>NUCLEOTIDE SEQUENCE [LARGE SCALE GENOMIC DNA]</scope>
    <source>
        <strain evidence="9 10">DSM 8800</strain>
    </source>
</reference>
<dbReference type="PANTHER" id="PTHR30405:SF11">
    <property type="entry name" value="RNA-GUIDED DNA ENDONUCLEASE RV2885C-RELATED"/>
    <property type="match status" value="1"/>
</dbReference>
<dbReference type="PANTHER" id="PTHR30405">
    <property type="entry name" value="TRANSPOSASE"/>
    <property type="match status" value="1"/>
</dbReference>
<evidence type="ECO:0000259" key="8">
    <source>
        <dbReference type="Pfam" id="PF07282"/>
    </source>
</evidence>
<evidence type="ECO:0000256" key="1">
    <source>
        <dbReference type="ARBA" id="ARBA00008761"/>
    </source>
</evidence>
<evidence type="ECO:0000256" key="6">
    <source>
        <dbReference type="SAM" id="MobiDB-lite"/>
    </source>
</evidence>
<evidence type="ECO:0000313" key="10">
    <source>
        <dbReference type="Proteomes" id="UP000198397"/>
    </source>
</evidence>
<dbReference type="EMBL" id="FZNQ01000060">
    <property type="protein sequence ID" value="SNR71896.1"/>
    <property type="molecule type" value="Genomic_DNA"/>
</dbReference>
<evidence type="ECO:0000313" key="9">
    <source>
        <dbReference type="EMBL" id="SNR71896.1"/>
    </source>
</evidence>
<evidence type="ECO:0000256" key="2">
    <source>
        <dbReference type="ARBA" id="ARBA00011044"/>
    </source>
</evidence>
<feature type="domain" description="Probable transposase IS891/IS1136/IS1341" evidence="7">
    <location>
        <begin position="204"/>
        <end position="316"/>
    </location>
</feature>
<evidence type="ECO:0000259" key="7">
    <source>
        <dbReference type="Pfam" id="PF01385"/>
    </source>
</evidence>
<dbReference type="Pfam" id="PF07282">
    <property type="entry name" value="Cas12f1-like_TNB"/>
    <property type="match status" value="1"/>
</dbReference>
<dbReference type="InterPro" id="IPR051399">
    <property type="entry name" value="RNA-guided_DNA_endo/Transpos"/>
</dbReference>
<dbReference type="InterPro" id="IPR010095">
    <property type="entry name" value="Cas12f1-like_TNB"/>
</dbReference>
<dbReference type="Proteomes" id="UP000198397">
    <property type="component" value="Unassembled WGS sequence"/>
</dbReference>
<keyword evidence="10" id="KW-1185">Reference proteome</keyword>
<dbReference type="Pfam" id="PF01385">
    <property type="entry name" value="OrfB_IS605"/>
    <property type="match status" value="1"/>
</dbReference>
<dbReference type="InterPro" id="IPR001959">
    <property type="entry name" value="Transposase"/>
</dbReference>
<dbReference type="GO" id="GO:0032196">
    <property type="term" value="P:transposition"/>
    <property type="evidence" value="ECO:0007669"/>
    <property type="project" value="UniProtKB-KW"/>
</dbReference>
<dbReference type="GO" id="GO:0003677">
    <property type="term" value="F:DNA binding"/>
    <property type="evidence" value="ECO:0007669"/>
    <property type="project" value="UniProtKB-KW"/>
</dbReference>
<comment type="similarity">
    <text evidence="1">In the C-terminal section; belongs to the transposase 35 family.</text>
</comment>
<accession>A0A238YKW6</accession>
<dbReference type="NCBIfam" id="NF040570">
    <property type="entry name" value="guided_TnpB"/>
    <property type="match status" value="1"/>
</dbReference>
<feature type="region of interest" description="Disordered" evidence="6">
    <location>
        <begin position="119"/>
        <end position="148"/>
    </location>
</feature>
<name>A0A238YKW6_HALVU</name>
<evidence type="ECO:0000256" key="4">
    <source>
        <dbReference type="ARBA" id="ARBA00023125"/>
    </source>
</evidence>
<keyword evidence="5" id="KW-0233">DNA recombination</keyword>